<gene>
    <name evidence="3" type="ORF">EMH_0050630</name>
</gene>
<feature type="region of interest" description="Disordered" evidence="2">
    <location>
        <begin position="283"/>
        <end position="350"/>
    </location>
</feature>
<feature type="region of interest" description="Disordered" evidence="2">
    <location>
        <begin position="513"/>
        <end position="533"/>
    </location>
</feature>
<evidence type="ECO:0000313" key="4">
    <source>
        <dbReference type="Proteomes" id="UP000030744"/>
    </source>
</evidence>
<dbReference type="RefSeq" id="XP_037878282.1">
    <property type="nucleotide sequence ID" value="XM_038022428.1"/>
</dbReference>
<feature type="compositionally biased region" description="Polar residues" evidence="2">
    <location>
        <begin position="675"/>
        <end position="685"/>
    </location>
</feature>
<dbReference type="Proteomes" id="UP000030744">
    <property type="component" value="Unassembled WGS sequence"/>
</dbReference>
<feature type="coiled-coil region" evidence="1">
    <location>
        <begin position="190"/>
        <end position="217"/>
    </location>
</feature>
<organism evidence="3 4">
    <name type="scientific">Eimeria mitis</name>
    <dbReference type="NCBI Taxonomy" id="44415"/>
    <lineage>
        <taxon>Eukaryota</taxon>
        <taxon>Sar</taxon>
        <taxon>Alveolata</taxon>
        <taxon>Apicomplexa</taxon>
        <taxon>Conoidasida</taxon>
        <taxon>Coccidia</taxon>
        <taxon>Eucoccidiorida</taxon>
        <taxon>Eimeriorina</taxon>
        <taxon>Eimeriidae</taxon>
        <taxon>Eimeria</taxon>
    </lineage>
</organism>
<dbReference type="AlphaFoldDB" id="U6KKL5"/>
<dbReference type="InterPro" id="IPR051647">
    <property type="entry name" value="Mediator_comp_sub12"/>
</dbReference>
<feature type="coiled-coil region" evidence="1">
    <location>
        <begin position="117"/>
        <end position="144"/>
    </location>
</feature>
<feature type="compositionally biased region" description="Polar residues" evidence="2">
    <location>
        <begin position="382"/>
        <end position="393"/>
    </location>
</feature>
<feature type="region of interest" description="Disordered" evidence="2">
    <location>
        <begin position="381"/>
        <end position="402"/>
    </location>
</feature>
<feature type="compositionally biased region" description="Basic and acidic residues" evidence="2">
    <location>
        <begin position="72"/>
        <end position="89"/>
    </location>
</feature>
<feature type="compositionally biased region" description="Basic and acidic residues" evidence="2">
    <location>
        <begin position="657"/>
        <end position="673"/>
    </location>
</feature>
<evidence type="ECO:0000256" key="2">
    <source>
        <dbReference type="SAM" id="MobiDB-lite"/>
    </source>
</evidence>
<evidence type="ECO:0000313" key="3">
    <source>
        <dbReference type="EMBL" id="CDJ35993.1"/>
    </source>
</evidence>
<feature type="region of interest" description="Disordered" evidence="2">
    <location>
        <begin position="72"/>
        <end position="91"/>
    </location>
</feature>
<reference evidence="3" key="1">
    <citation type="submission" date="2013-10" db="EMBL/GenBank/DDBJ databases">
        <title>Genomic analysis of the causative agents of coccidiosis in chickens.</title>
        <authorList>
            <person name="Reid A.J."/>
            <person name="Blake D."/>
            <person name="Billington K."/>
            <person name="Browne H."/>
            <person name="Dunn M."/>
            <person name="Hung S."/>
            <person name="Kawahara F."/>
            <person name="Miranda-Saavedra D."/>
            <person name="Mourier T."/>
            <person name="Nagra H."/>
            <person name="Otto T.D."/>
            <person name="Rawlings N."/>
            <person name="Sanchez A."/>
            <person name="Sanders M."/>
            <person name="Subramaniam C."/>
            <person name="Tay Y."/>
            <person name="Dear P."/>
            <person name="Doerig C."/>
            <person name="Gruber A."/>
            <person name="Parkinson J."/>
            <person name="Shirley M."/>
            <person name="Wan K.L."/>
            <person name="Berriman M."/>
            <person name="Tomley F."/>
            <person name="Pain A."/>
        </authorList>
    </citation>
    <scope>NUCLEOTIDE SEQUENCE [LARGE SCALE GENOMIC DNA]</scope>
    <source>
        <strain evidence="3">Houghton</strain>
    </source>
</reference>
<dbReference type="GO" id="GO:0045944">
    <property type="term" value="P:positive regulation of transcription by RNA polymerase II"/>
    <property type="evidence" value="ECO:0007669"/>
    <property type="project" value="TreeGrafter"/>
</dbReference>
<accession>U6KKL5</accession>
<dbReference type="GO" id="GO:0003713">
    <property type="term" value="F:transcription coactivator activity"/>
    <property type="evidence" value="ECO:0007669"/>
    <property type="project" value="TreeGrafter"/>
</dbReference>
<dbReference type="GO" id="GO:0016592">
    <property type="term" value="C:mediator complex"/>
    <property type="evidence" value="ECO:0007669"/>
    <property type="project" value="TreeGrafter"/>
</dbReference>
<feature type="region of interest" description="Disordered" evidence="2">
    <location>
        <begin position="657"/>
        <end position="715"/>
    </location>
</feature>
<name>U6KKL5_9EIME</name>
<protein>
    <submittedName>
        <fullName evidence="3">Uncharacterized protein</fullName>
    </submittedName>
</protein>
<dbReference type="EMBL" id="HG735467">
    <property type="protein sequence ID" value="CDJ35993.1"/>
    <property type="molecule type" value="Genomic_DNA"/>
</dbReference>
<evidence type="ECO:0000256" key="1">
    <source>
        <dbReference type="SAM" id="Coils"/>
    </source>
</evidence>
<keyword evidence="1" id="KW-0175">Coiled coil</keyword>
<sequence length="923" mass="104133">MPRESFPTDLLPGQILDGCSVNLLKLALDRIFSALSRANSTEEDDLRRLEKQAAGKYLLLYNWLQLQQQARHDDPQKFPEQRSQEEHQGQDSLSIMEKQKLMLESRLAVELEVLTTLQQQRRLLEAYEKKVKQQQQQSLRAMDLIQGEKIALHTSATPAEILQDVVARLHQRERRLHVQLRREQHLQQILHIVLRRCVHLQQQIEDLKQQREQLLLICRVGDEELRRREVSAPALREMRRTGLQTVLRSPWRIPVVVAHDDAGCEAFAMHGWLRQVKDLPDAPAPCSSSVRTGTGSTMNSSRCSAKTAFKPSGEHRGQPSLARGSFARSMRRCDGDVRRQNPPLSRQRAPTPEGLVALQLKQQQQQEQTQKQQQDLDLDVTGTETTQQQQSDGNDPLAGIPLEEGCYGLELADGGSNDSVKPDQNLMMDIGDFQQTESELQLANERKRRELLLHHKELQELERCIYEAMAYEEGAGALGPFEPPQQQQHLAAEMHRRSCRLLELCSLLAPDAEQRQKHEERQKHVNESPQTQPAEAELRLLRQTHATLAALLDDRLQGWSSAQQQHQKERQYIELAEQLQQLEQLSSLTPHARRAVGCILGEPYHCREDPPQQQDYQISWRQQRQHRHQEVMFAAALREVEDFVLWRLDELQQQQEKARQQQQQREEDEREQQQHAQPLQRQNLQHKADIRPQPASTQEGEQQTIPERSEANPEREFSYRQLWQGVDLLQTAVQSISAAKPDCTETRKCNSNSSKKWEAQAMLSPRWSPVYALFCPTLGIAAAASGGDLFSCSAQQLLPCTSAPAAGPEDTNVSTTADAAGSYRMGAAEAPPTVAAAPASGASAAAVVADSCFRPFESGQLREEKLHQEGAANGGVFAAAAMREPAFQAPTLLTSGMCIGAAISAQKEPTTTGIPGQQRHQRH</sequence>
<feature type="compositionally biased region" description="Polar residues" evidence="2">
    <location>
        <begin position="286"/>
        <end position="304"/>
    </location>
</feature>
<dbReference type="OrthoDB" id="348920at2759"/>
<dbReference type="PANTHER" id="PTHR46007:SF8">
    <property type="entry name" value="C2H2-TYPE DOMAIN-CONTAINING PROTEIN"/>
    <property type="match status" value="1"/>
</dbReference>
<dbReference type="PANTHER" id="PTHR46007">
    <property type="entry name" value="MEDIATOR OF RNA POLYMERASE II TRANSCRIPTION SUBUNIT 12"/>
    <property type="match status" value="1"/>
</dbReference>
<dbReference type="VEuPathDB" id="ToxoDB:EMH_0050630"/>
<proteinExistence type="predicted"/>
<feature type="compositionally biased region" description="Polar residues" evidence="2">
    <location>
        <begin position="694"/>
        <end position="706"/>
    </location>
</feature>
<keyword evidence="4" id="KW-1185">Reference proteome</keyword>
<reference evidence="3" key="2">
    <citation type="submission" date="2013-10" db="EMBL/GenBank/DDBJ databases">
        <authorList>
            <person name="Aslett M."/>
        </authorList>
    </citation>
    <scope>NUCLEOTIDE SEQUENCE [LARGE SCALE GENOMIC DNA]</scope>
    <source>
        <strain evidence="3">Houghton</strain>
    </source>
</reference>
<dbReference type="GeneID" id="60404077"/>
<feature type="compositionally biased region" description="Basic and acidic residues" evidence="2">
    <location>
        <begin position="513"/>
        <end position="526"/>
    </location>
</feature>